<feature type="transmembrane region" description="Helical" evidence="9">
    <location>
        <begin position="200"/>
        <end position="220"/>
    </location>
</feature>
<evidence type="ECO:0000256" key="6">
    <source>
        <dbReference type="ARBA" id="ARBA00023136"/>
    </source>
</evidence>
<dbReference type="GO" id="GO:0005886">
    <property type="term" value="C:plasma membrane"/>
    <property type="evidence" value="ECO:0007669"/>
    <property type="project" value="UniProtKB-ARBA"/>
</dbReference>
<dbReference type="SUPFAM" id="SSF81321">
    <property type="entry name" value="Family A G protein-coupled receptor-like"/>
    <property type="match status" value="1"/>
</dbReference>
<reference evidence="11 12" key="1">
    <citation type="journal article" date="2019" name="Proc. Natl. Acad. Sci. U.S.A.">
        <title>Regulatory changes in pterin and carotenoid genes underlie balanced color polymorphisms in the wall lizard.</title>
        <authorList>
            <person name="Andrade P."/>
            <person name="Pinho C."/>
            <person name="Perez I de Lanuza G."/>
            <person name="Afonso S."/>
            <person name="Brejcha J."/>
            <person name="Rubin C.J."/>
            <person name="Wallerman O."/>
            <person name="Pereira P."/>
            <person name="Sabatino S.J."/>
            <person name="Bellati A."/>
            <person name="Pellitteri-Rosa D."/>
            <person name="Bosakova Z."/>
            <person name="Bunikis I."/>
            <person name="Carretero M.A."/>
            <person name="Feiner N."/>
            <person name="Marsik P."/>
            <person name="Pauperio F."/>
            <person name="Salvi D."/>
            <person name="Soler L."/>
            <person name="While G.M."/>
            <person name="Uller T."/>
            <person name="Font E."/>
            <person name="Andersson L."/>
            <person name="Carneiro M."/>
        </authorList>
    </citation>
    <scope>NUCLEOTIDE SEQUENCE</scope>
</reference>
<comment type="subcellular location">
    <subcellularLocation>
        <location evidence="1">Membrane</location>
        <topology evidence="1">Multi-pass membrane protein</topology>
    </subcellularLocation>
</comment>
<keyword evidence="7" id="KW-0675">Receptor</keyword>
<dbReference type="InterPro" id="IPR000276">
    <property type="entry name" value="GPCR_Rhodpsn"/>
</dbReference>
<keyword evidence="5" id="KW-0297">G-protein coupled receptor</keyword>
<dbReference type="Ensembl" id="ENSPMRT00000016661.1">
    <property type="protein sequence ID" value="ENSPMRP00000015601.1"/>
    <property type="gene ID" value="ENSPMRG00000010407.1"/>
</dbReference>
<dbReference type="FunFam" id="1.20.1070.10:FF:000007">
    <property type="entry name" value="Olfactory receptor"/>
    <property type="match status" value="1"/>
</dbReference>
<protein>
    <recommendedName>
        <fullName evidence="10">G-protein coupled receptors family 1 profile domain-containing protein</fullName>
    </recommendedName>
</protein>
<evidence type="ECO:0000256" key="9">
    <source>
        <dbReference type="SAM" id="Phobius"/>
    </source>
</evidence>
<dbReference type="Pfam" id="PF13853">
    <property type="entry name" value="7tm_4"/>
    <property type="match status" value="1"/>
</dbReference>
<keyword evidence="6 9" id="KW-0472">Membrane</keyword>
<sequence length="336" mass="37412">MENTNNVTEFILLGLSQNKQVQQACFLLFLLIYLVIVLGNLLIMVTVQSSQHLHTPMYFFVSVLSFVDICYSSAVVPKLIADLLAKEKTISFVGRIAQLFSVHIFGCTEILILMVMAYVTICKPLHYTAIMSRRVCHQLVVATRLGGLVHSMVQTILTIKLTFCGPNEIDHYFCDIYPLLKLACSDTHIVGALVVGNTGMIALGCFLVLVVSYGVILFTLRTQSSEGRQKALSTFASHITVVLILFVPCLFIYVCPSTTLAVDNVFALFYPILMPMLNPIIYSLRNAEMKKCHEEAVEQDTEAWGAKINWVSSPVLGIFVIIWPFAGILNKDQTCL</sequence>
<organism evidence="11 12">
    <name type="scientific">Podarcis muralis</name>
    <name type="common">Wall lizard</name>
    <name type="synonym">Lacerta muralis</name>
    <dbReference type="NCBI Taxonomy" id="64176"/>
    <lineage>
        <taxon>Eukaryota</taxon>
        <taxon>Metazoa</taxon>
        <taxon>Chordata</taxon>
        <taxon>Craniata</taxon>
        <taxon>Vertebrata</taxon>
        <taxon>Euteleostomi</taxon>
        <taxon>Lepidosauria</taxon>
        <taxon>Squamata</taxon>
        <taxon>Bifurcata</taxon>
        <taxon>Unidentata</taxon>
        <taxon>Episquamata</taxon>
        <taxon>Laterata</taxon>
        <taxon>Lacertibaenia</taxon>
        <taxon>Lacertidae</taxon>
        <taxon>Podarcis</taxon>
    </lineage>
</organism>
<evidence type="ECO:0000256" key="7">
    <source>
        <dbReference type="ARBA" id="ARBA00023170"/>
    </source>
</evidence>
<evidence type="ECO:0000256" key="5">
    <source>
        <dbReference type="ARBA" id="ARBA00023040"/>
    </source>
</evidence>
<feature type="transmembrane region" description="Helical" evidence="9">
    <location>
        <begin position="57"/>
        <end position="76"/>
    </location>
</feature>
<evidence type="ECO:0000256" key="1">
    <source>
        <dbReference type="ARBA" id="ARBA00004141"/>
    </source>
</evidence>
<dbReference type="PRINTS" id="PR00237">
    <property type="entry name" value="GPCRRHODOPSN"/>
</dbReference>
<keyword evidence="3" id="KW-0552">Olfaction</keyword>
<evidence type="ECO:0000313" key="12">
    <source>
        <dbReference type="Proteomes" id="UP000472272"/>
    </source>
</evidence>
<dbReference type="GeneTree" id="ENSGT00940000163951"/>
<dbReference type="AlphaFoldDB" id="A0A670IV17"/>
<evidence type="ECO:0000313" key="11">
    <source>
        <dbReference type="Ensembl" id="ENSPMRP00000015601.1"/>
    </source>
</evidence>
<dbReference type="PANTHER" id="PTHR48002">
    <property type="entry name" value="OLFACTORY RECEPTOR"/>
    <property type="match status" value="1"/>
</dbReference>
<keyword evidence="2 9" id="KW-0812">Transmembrane</keyword>
<keyword evidence="3" id="KW-0716">Sensory transduction</keyword>
<evidence type="ECO:0000256" key="8">
    <source>
        <dbReference type="ARBA" id="ARBA00023224"/>
    </source>
</evidence>
<feature type="domain" description="G-protein coupled receptors family 1 profile" evidence="10">
    <location>
        <begin position="39"/>
        <end position="282"/>
    </location>
</feature>
<dbReference type="Gene3D" id="1.20.1070.10">
    <property type="entry name" value="Rhodopsin 7-helix transmembrane proteins"/>
    <property type="match status" value="1"/>
</dbReference>
<keyword evidence="4 9" id="KW-1133">Transmembrane helix</keyword>
<keyword evidence="12" id="KW-1185">Reference proteome</keyword>
<feature type="transmembrane region" description="Helical" evidence="9">
    <location>
        <begin position="265"/>
        <end position="284"/>
    </location>
</feature>
<dbReference type="PRINTS" id="PR00245">
    <property type="entry name" value="OLFACTORYR"/>
</dbReference>
<reference evidence="11" key="3">
    <citation type="submission" date="2025-09" db="UniProtKB">
        <authorList>
            <consortium name="Ensembl"/>
        </authorList>
    </citation>
    <scope>IDENTIFICATION</scope>
</reference>
<dbReference type="InterPro" id="IPR017452">
    <property type="entry name" value="GPCR_Rhodpsn_7TM"/>
</dbReference>
<evidence type="ECO:0000256" key="2">
    <source>
        <dbReference type="ARBA" id="ARBA00022692"/>
    </source>
</evidence>
<reference evidence="11" key="2">
    <citation type="submission" date="2025-08" db="UniProtKB">
        <authorList>
            <consortium name="Ensembl"/>
        </authorList>
    </citation>
    <scope>IDENTIFICATION</scope>
</reference>
<accession>A0A670IV17</accession>
<proteinExistence type="predicted"/>
<feature type="transmembrane region" description="Helical" evidence="9">
    <location>
        <begin position="96"/>
        <end position="121"/>
    </location>
</feature>
<dbReference type="InterPro" id="IPR000725">
    <property type="entry name" value="Olfact_rcpt"/>
</dbReference>
<dbReference type="CDD" id="cd15939">
    <property type="entry name" value="7tmA_OR4A-like"/>
    <property type="match status" value="1"/>
</dbReference>
<dbReference type="PROSITE" id="PS50262">
    <property type="entry name" value="G_PROTEIN_RECEP_F1_2"/>
    <property type="match status" value="1"/>
</dbReference>
<dbReference type="Proteomes" id="UP000472272">
    <property type="component" value="Chromosome 1"/>
</dbReference>
<dbReference type="InterPro" id="IPR050427">
    <property type="entry name" value="Olfactory_Receptors"/>
</dbReference>
<feature type="transmembrane region" description="Helical" evidence="9">
    <location>
        <begin position="24"/>
        <end position="45"/>
    </location>
</feature>
<keyword evidence="8" id="KW-0807">Transducer</keyword>
<evidence type="ECO:0000256" key="4">
    <source>
        <dbReference type="ARBA" id="ARBA00022989"/>
    </source>
</evidence>
<dbReference type="OMA" id="SVHIFGC"/>
<feature type="transmembrane region" description="Helical" evidence="9">
    <location>
        <begin position="232"/>
        <end position="253"/>
    </location>
</feature>
<dbReference type="GO" id="GO:0004930">
    <property type="term" value="F:G protein-coupled receptor activity"/>
    <property type="evidence" value="ECO:0007669"/>
    <property type="project" value="UniProtKB-KW"/>
</dbReference>
<evidence type="ECO:0000259" key="10">
    <source>
        <dbReference type="PROSITE" id="PS50262"/>
    </source>
</evidence>
<evidence type="ECO:0000256" key="3">
    <source>
        <dbReference type="ARBA" id="ARBA00022725"/>
    </source>
</evidence>
<name>A0A670IV17_PODMU</name>
<dbReference type="GO" id="GO:0004984">
    <property type="term" value="F:olfactory receptor activity"/>
    <property type="evidence" value="ECO:0007669"/>
    <property type="project" value="InterPro"/>
</dbReference>